<proteinExistence type="predicted"/>
<evidence type="ECO:0000313" key="2">
    <source>
        <dbReference type="Proteomes" id="UP000054217"/>
    </source>
</evidence>
<evidence type="ECO:0000313" key="1">
    <source>
        <dbReference type="EMBL" id="KIO03460.1"/>
    </source>
</evidence>
<protein>
    <submittedName>
        <fullName evidence="1">Uncharacterized protein</fullName>
    </submittedName>
</protein>
<dbReference type="EMBL" id="KN831976">
    <property type="protein sequence ID" value="KIO03460.1"/>
    <property type="molecule type" value="Genomic_DNA"/>
</dbReference>
<organism evidence="1 2">
    <name type="scientific">Pisolithus tinctorius Marx 270</name>
    <dbReference type="NCBI Taxonomy" id="870435"/>
    <lineage>
        <taxon>Eukaryota</taxon>
        <taxon>Fungi</taxon>
        <taxon>Dikarya</taxon>
        <taxon>Basidiomycota</taxon>
        <taxon>Agaricomycotina</taxon>
        <taxon>Agaricomycetes</taxon>
        <taxon>Agaricomycetidae</taxon>
        <taxon>Boletales</taxon>
        <taxon>Sclerodermatineae</taxon>
        <taxon>Pisolithaceae</taxon>
        <taxon>Pisolithus</taxon>
    </lineage>
</organism>
<name>A0A0C3NRH0_PISTI</name>
<dbReference type="AlphaFoldDB" id="A0A0C3NRH0"/>
<dbReference type="HOGENOM" id="CLU_032230_1_0_1"/>
<reference evidence="1 2" key="1">
    <citation type="submission" date="2014-04" db="EMBL/GenBank/DDBJ databases">
        <authorList>
            <consortium name="DOE Joint Genome Institute"/>
            <person name="Kuo A."/>
            <person name="Kohler A."/>
            <person name="Costa M.D."/>
            <person name="Nagy L.G."/>
            <person name="Floudas D."/>
            <person name="Copeland A."/>
            <person name="Barry K.W."/>
            <person name="Cichocki N."/>
            <person name="Veneault-Fourrey C."/>
            <person name="LaButti K."/>
            <person name="Lindquist E.A."/>
            <person name="Lipzen A."/>
            <person name="Lundell T."/>
            <person name="Morin E."/>
            <person name="Murat C."/>
            <person name="Sun H."/>
            <person name="Tunlid A."/>
            <person name="Henrissat B."/>
            <person name="Grigoriev I.V."/>
            <person name="Hibbett D.S."/>
            <person name="Martin F."/>
            <person name="Nordberg H.P."/>
            <person name="Cantor M.N."/>
            <person name="Hua S.X."/>
        </authorList>
    </citation>
    <scope>NUCLEOTIDE SEQUENCE [LARGE SCALE GENOMIC DNA]</scope>
    <source>
        <strain evidence="1 2">Marx 270</strain>
    </source>
</reference>
<accession>A0A0C3NRH0</accession>
<gene>
    <name evidence="1" type="ORF">M404DRAFT_1001376</name>
</gene>
<sequence length="446" mass="49191">MPKATNNDKMEDFFACLSADTAFMSALQANTVSVQQDQCIACAAEQAQFTTTALTLEDFWHLFARHTDKAPLQLSGAVHAYQKWKKEHRNAERSAKRTLANDLGLKDHALPYAKLADIIPDLAIIYRDCEEARQHKRGTILVDAGNEDLIAGATSPTLVVPLEGEDWYVVTPEKSAIFVNTEGEIELVVIRGCCGTRPDILEYVNGVISEAVNDRKGVCPSHGGELIQYGWNAGARHVQVFGLVRNLTKKNLTNDERQQKDGAILGILALTWNLLTTTLPEEVVAPTKAAIADAGLPSMASKDDVNEHGYYLDLPCGRLHFQDADRSPAEAYMSQNYTSPIHQDHLYAPYAFNWVTEHQVYDRRLAKITHRNGHSSGGNYVDVSLRVVIHCAADTAMCLWPAFKHGTTLARPGTWRQGTAINFSTHIKDAYDAAVKAGGIELMCNT</sequence>
<dbReference type="STRING" id="870435.A0A0C3NRH0"/>
<keyword evidence="2" id="KW-1185">Reference proteome</keyword>
<dbReference type="Proteomes" id="UP000054217">
    <property type="component" value="Unassembled WGS sequence"/>
</dbReference>
<dbReference type="InParanoid" id="A0A0C3NRH0"/>
<dbReference type="OrthoDB" id="2662630at2759"/>
<reference evidence="2" key="2">
    <citation type="submission" date="2015-01" db="EMBL/GenBank/DDBJ databases">
        <title>Evolutionary Origins and Diversification of the Mycorrhizal Mutualists.</title>
        <authorList>
            <consortium name="DOE Joint Genome Institute"/>
            <consortium name="Mycorrhizal Genomics Consortium"/>
            <person name="Kohler A."/>
            <person name="Kuo A."/>
            <person name="Nagy L.G."/>
            <person name="Floudas D."/>
            <person name="Copeland A."/>
            <person name="Barry K.W."/>
            <person name="Cichocki N."/>
            <person name="Veneault-Fourrey C."/>
            <person name="LaButti K."/>
            <person name="Lindquist E.A."/>
            <person name="Lipzen A."/>
            <person name="Lundell T."/>
            <person name="Morin E."/>
            <person name="Murat C."/>
            <person name="Riley R."/>
            <person name="Ohm R."/>
            <person name="Sun H."/>
            <person name="Tunlid A."/>
            <person name="Henrissat B."/>
            <person name="Grigoriev I.V."/>
            <person name="Hibbett D.S."/>
            <person name="Martin F."/>
        </authorList>
    </citation>
    <scope>NUCLEOTIDE SEQUENCE [LARGE SCALE GENOMIC DNA]</scope>
    <source>
        <strain evidence="2">Marx 270</strain>
    </source>
</reference>